<dbReference type="EC" id="2.4.1.-" evidence="11"/>
<feature type="domain" description="GtfA extended beta-sheet meander" evidence="13">
    <location>
        <begin position="94"/>
        <end position="187"/>
    </location>
</feature>
<evidence type="ECO:0000256" key="10">
    <source>
        <dbReference type="ARBA" id="ARBA00052053"/>
    </source>
</evidence>
<dbReference type="GO" id="GO:0005737">
    <property type="term" value="C:cytoplasm"/>
    <property type="evidence" value="ECO:0007669"/>
    <property type="project" value="UniProtKB-SubCell"/>
</dbReference>
<dbReference type="SUPFAM" id="SSF53756">
    <property type="entry name" value="UDP-Glycosyltransferase/glycogen phosphorylase"/>
    <property type="match status" value="1"/>
</dbReference>
<evidence type="ECO:0000256" key="6">
    <source>
        <dbReference type="ARBA" id="ARBA00022676"/>
    </source>
</evidence>
<feature type="domain" description="Glycosyl transferase family 1" evidence="12">
    <location>
        <begin position="309"/>
        <end position="454"/>
    </location>
</feature>
<accession>A0A2G3E3X7</accession>
<dbReference type="FunFam" id="3.40.50.2000:FF:000196">
    <property type="entry name" value="UDP-N-acetylglucosamine--peptide N-acetylglucosaminyltransferase GtfA subunit"/>
    <property type="match status" value="1"/>
</dbReference>
<proteinExistence type="inferred from homology"/>
<feature type="binding site" evidence="11">
    <location>
        <position position="239"/>
    </location>
    <ligand>
        <name>N-acetyl-D-glucosamine</name>
        <dbReference type="ChEBI" id="CHEBI:506227"/>
    </ligand>
</feature>
<comment type="subcellular location">
    <subcellularLocation>
        <location evidence="1 11">Cell membrane</location>
        <topology evidence="11">Peripheral membrane protein</topology>
    </subcellularLocation>
    <subcellularLocation>
        <location evidence="11">Cytoplasm</location>
    </subcellularLocation>
    <text evidence="11">Cell membrane association requires GtfB.</text>
</comment>
<dbReference type="RefSeq" id="WP_099385973.1">
    <property type="nucleotide sequence ID" value="NZ_JANSWH010000045.1"/>
</dbReference>
<feature type="binding site" evidence="11">
    <location>
        <begin position="15"/>
        <end position="18"/>
    </location>
    <ligand>
        <name>UDP</name>
        <dbReference type="ChEBI" id="CHEBI:58223"/>
    </ligand>
</feature>
<dbReference type="CDD" id="cd04949">
    <property type="entry name" value="GT4_GtfA-like"/>
    <property type="match status" value="1"/>
</dbReference>
<protein>
    <recommendedName>
        <fullName evidence="11">UDP-N-acetylglucosamine--peptide N-acetylglucosaminyltransferase GtfA subunit</fullName>
        <ecNumber evidence="11">2.4.1.-</ecNumber>
    </recommendedName>
    <alternativeName>
        <fullName evidence="11">Glycosyltransferase GtfA</fullName>
    </alternativeName>
</protein>
<evidence type="ECO:0000259" key="12">
    <source>
        <dbReference type="Pfam" id="PF00534"/>
    </source>
</evidence>
<keyword evidence="7 11" id="KW-0808">Transferase</keyword>
<evidence type="ECO:0000256" key="2">
    <source>
        <dbReference type="ARBA" id="ARBA00004922"/>
    </source>
</evidence>
<evidence type="ECO:0000256" key="3">
    <source>
        <dbReference type="ARBA" id="ARBA00009481"/>
    </source>
</evidence>
<sequence length="498" mass="58163">MVYNFNLGIGWASSGVEYAQMYRANMLRRAGIDAKYVFMDMFPNENIERLTANLGYDDSEIIWLYTYFTDVRIAPNSFTLKQLEETFPDEQFRVERNGKKVYYYFPNNLYYTVFTLGEDSDLVHAVEIVSRDLLIRKDFYTYCKTYSEYYAPLDNRAHLYCRRFFNEDGTTAYSEMIDGDQLLYRFPHKVLYSKEELVGYMVELMHLQSDDVAIIDRNTGIGHAILKNCNDARVYMVIHADHFSEGSTNEDHVLWNNFYEYPFSQFRHVDAFITATDAQNRLLREQFRKYIGEEVNVVTIPVGSLDILRKDNSKRKKHSLITASRLASEKHCDWLVEAVVKAHETIEDISLDIYGKGADESKLLKLISKLECSDYVRLMGQHKLDEIYLMYDAYFSASQSEGFGLTLMEAIGSGLPIVGFDVRYGNQTFIDDGQNGYLIPIHDRMDKQEKIDLLADRIIKMFQQDDMDAFRNHSYEKAATYLTEEVEKRWVQLLTKTK</sequence>
<keyword evidence="9 11" id="KW-0472">Membrane</keyword>
<dbReference type="GO" id="GO:0005886">
    <property type="term" value="C:plasma membrane"/>
    <property type="evidence" value="ECO:0007669"/>
    <property type="project" value="UniProtKB-SubCell"/>
</dbReference>
<keyword evidence="15" id="KW-1185">Reference proteome</keyword>
<dbReference type="Pfam" id="PF22145">
    <property type="entry name" value="GtfA_EBD"/>
    <property type="match status" value="1"/>
</dbReference>
<gene>
    <name evidence="11 14" type="primary">gtfA</name>
    <name evidence="14" type="ORF">CSX02_05780</name>
</gene>
<keyword evidence="5 11" id="KW-0963">Cytoplasm</keyword>
<dbReference type="GO" id="GO:0017122">
    <property type="term" value="C:protein N-acetylglucosaminyltransferase complex"/>
    <property type="evidence" value="ECO:0007669"/>
    <property type="project" value="UniProtKB-UniRule"/>
</dbReference>
<dbReference type="InterPro" id="IPR054396">
    <property type="entry name" value="GtfA_EBD"/>
</dbReference>
<dbReference type="Gene3D" id="3.40.50.2000">
    <property type="entry name" value="Glycogen Phosphorylase B"/>
    <property type="match status" value="2"/>
</dbReference>
<dbReference type="PANTHER" id="PTHR12526:SF629">
    <property type="entry name" value="TEICHURONIC ACID BIOSYNTHESIS GLYCOSYLTRANSFERASE TUAH-RELATED"/>
    <property type="match status" value="1"/>
</dbReference>
<dbReference type="AlphaFoldDB" id="A0A2G3E3X7"/>
<evidence type="ECO:0000256" key="9">
    <source>
        <dbReference type="ARBA" id="ARBA00023136"/>
    </source>
</evidence>
<dbReference type="GO" id="GO:0016757">
    <property type="term" value="F:glycosyltransferase activity"/>
    <property type="evidence" value="ECO:0007669"/>
    <property type="project" value="UniProtKB-UniRule"/>
</dbReference>
<dbReference type="Pfam" id="PF00534">
    <property type="entry name" value="Glycos_transf_1"/>
    <property type="match status" value="1"/>
</dbReference>
<comment type="subunit">
    <text evidence="11">Forms a heterotetramer with 2 subunits each of GtfA and GtfB. Part of the accessory SecA2/SecY2 protein translocation apparatus.</text>
</comment>
<evidence type="ECO:0000256" key="1">
    <source>
        <dbReference type="ARBA" id="ARBA00004236"/>
    </source>
</evidence>
<reference evidence="14 15" key="2">
    <citation type="submission" date="2017-10" db="EMBL/GenBank/DDBJ databases">
        <authorList>
            <person name="Banno H."/>
            <person name="Chua N.-H."/>
        </authorList>
    </citation>
    <scope>NUCLEOTIDE SEQUENCE [LARGE SCALE GENOMIC DNA]</scope>
    <source>
        <strain evidence="14 15">JK623</strain>
    </source>
</reference>
<evidence type="ECO:0000256" key="7">
    <source>
        <dbReference type="ARBA" id="ARBA00022679"/>
    </source>
</evidence>
<feature type="binding site" evidence="11">
    <location>
        <begin position="381"/>
        <end position="382"/>
    </location>
    <ligand>
        <name>UDP</name>
        <dbReference type="ChEBI" id="CHEBI:58223"/>
    </ligand>
</feature>
<feature type="binding site" evidence="11">
    <location>
        <begin position="401"/>
        <end position="404"/>
    </location>
    <ligand>
        <name>N-acetyl-D-glucosamine</name>
        <dbReference type="ChEBI" id="CHEBI:506227"/>
    </ligand>
</feature>
<keyword evidence="4 11" id="KW-1003">Cell membrane</keyword>
<comment type="similarity">
    <text evidence="3 11">Belongs to the glycosyltransferase group 1 family. Glycosyltransferase 4 subfamily.</text>
</comment>
<reference evidence="14 15" key="1">
    <citation type="submission" date="2017-10" db="EMBL/GenBank/DDBJ databases">
        <title>Resolving the taxonomy of Roseburia spp., Eubacterium rectale and Agathobacter spp. through phylogenomic analysis.</title>
        <authorList>
            <person name="Sheridan P.O."/>
            <person name="Walker A.W."/>
            <person name="Duncan S.H."/>
            <person name="Scott K.P."/>
            <person name="Toole P.W.O."/>
            <person name="Luis P."/>
            <person name="Flint H.J."/>
        </authorList>
    </citation>
    <scope>NUCLEOTIDE SEQUENCE [LARGE SCALE GENOMIC DNA]</scope>
    <source>
        <strain evidence="14 15">JK623</strain>
    </source>
</reference>
<evidence type="ECO:0000313" key="14">
    <source>
        <dbReference type="EMBL" id="PHU37855.1"/>
    </source>
</evidence>
<comment type="catalytic activity">
    <reaction evidence="10 11">
        <text>L-seryl-[protein] + UDP-N-acetyl-alpha-D-glucosamine = 3-O-[N-acetyl-alpha-D-glucosaminyl]-L-seryl-[protein] + UDP + H(+)</text>
        <dbReference type="Rhea" id="RHEA:59872"/>
        <dbReference type="Rhea" id="RHEA-COMP:9863"/>
        <dbReference type="Rhea" id="RHEA-COMP:15471"/>
        <dbReference type="ChEBI" id="CHEBI:15378"/>
        <dbReference type="ChEBI" id="CHEBI:29999"/>
        <dbReference type="ChEBI" id="CHEBI:57705"/>
        <dbReference type="ChEBI" id="CHEBI:58223"/>
        <dbReference type="ChEBI" id="CHEBI:143279"/>
    </reaction>
</comment>
<dbReference type="UniPathway" id="UPA00378"/>
<dbReference type="InterPro" id="IPR014267">
    <property type="entry name" value="GtfA"/>
</dbReference>
<evidence type="ECO:0000313" key="15">
    <source>
        <dbReference type="Proteomes" id="UP000224563"/>
    </source>
</evidence>
<organism evidence="14 15">
    <name type="scientific">Agathobacter ruminis</name>
    <dbReference type="NCBI Taxonomy" id="1712665"/>
    <lineage>
        <taxon>Bacteria</taxon>
        <taxon>Bacillati</taxon>
        <taxon>Bacillota</taxon>
        <taxon>Clostridia</taxon>
        <taxon>Lachnospirales</taxon>
        <taxon>Lachnospiraceae</taxon>
        <taxon>Agathobacter</taxon>
    </lineage>
</organism>
<comment type="function">
    <text evidence="11">Required for polymorphic O-glycosylation of the serine-rich repeat protein in this bacteria. Catalyzes the first step in glycosylation by transferring N-acetylglucosamine from UDP-GlcNAc to serine residues in the substrate protein. Part of the accessory SecA2/SecY2 system specifically required to export serine-rich repeat cell wall proteins usually encoded upstream in the same operon.</text>
</comment>
<dbReference type="HAMAP" id="MF_01472">
    <property type="entry name" value="GtfA"/>
    <property type="match status" value="1"/>
</dbReference>
<keyword evidence="6 11" id="KW-0328">Glycosyltransferase</keyword>
<dbReference type="InterPro" id="IPR001296">
    <property type="entry name" value="Glyco_trans_1"/>
</dbReference>
<comment type="caution">
    <text evidence="14">The sequence shown here is derived from an EMBL/GenBank/DDBJ whole genome shotgun (WGS) entry which is preliminary data.</text>
</comment>
<comment type="pathway">
    <text evidence="2 11">Protein modification; protein glycosylation.</text>
</comment>
<dbReference type="EMBL" id="PDYG01000027">
    <property type="protein sequence ID" value="PHU37855.1"/>
    <property type="molecule type" value="Genomic_DNA"/>
</dbReference>
<evidence type="ECO:0000256" key="11">
    <source>
        <dbReference type="HAMAP-Rule" id="MF_01472"/>
    </source>
</evidence>
<evidence type="ECO:0000256" key="4">
    <source>
        <dbReference type="ARBA" id="ARBA00022475"/>
    </source>
</evidence>
<evidence type="ECO:0000259" key="13">
    <source>
        <dbReference type="Pfam" id="PF22145"/>
    </source>
</evidence>
<name>A0A2G3E3X7_9FIRM</name>
<dbReference type="Proteomes" id="UP000224563">
    <property type="component" value="Unassembled WGS sequence"/>
</dbReference>
<keyword evidence="8 11" id="KW-0547">Nucleotide-binding</keyword>
<dbReference type="NCBIfam" id="TIGR02918">
    <property type="entry name" value="accessory Sec system glycosyltransferase GtfA"/>
    <property type="match status" value="1"/>
</dbReference>
<evidence type="ECO:0000256" key="8">
    <source>
        <dbReference type="ARBA" id="ARBA00022741"/>
    </source>
</evidence>
<dbReference type="PANTHER" id="PTHR12526">
    <property type="entry name" value="GLYCOSYLTRANSFERASE"/>
    <property type="match status" value="1"/>
</dbReference>
<evidence type="ECO:0000256" key="5">
    <source>
        <dbReference type="ARBA" id="ARBA00022490"/>
    </source>
</evidence>
<dbReference type="GO" id="GO:0000166">
    <property type="term" value="F:nucleotide binding"/>
    <property type="evidence" value="ECO:0007669"/>
    <property type="project" value="UniProtKB-KW"/>
</dbReference>